<dbReference type="GO" id="GO:0030170">
    <property type="term" value="F:pyridoxal phosphate binding"/>
    <property type="evidence" value="ECO:0007669"/>
    <property type="project" value="InterPro"/>
</dbReference>
<dbReference type="Pfam" id="PF01063">
    <property type="entry name" value="Aminotran_4"/>
    <property type="match status" value="1"/>
</dbReference>
<dbReference type="InterPro" id="IPR043132">
    <property type="entry name" value="BCAT-like_C"/>
</dbReference>
<dbReference type="InterPro" id="IPR001544">
    <property type="entry name" value="Aminotrans_IV"/>
</dbReference>
<dbReference type="InterPro" id="IPR043131">
    <property type="entry name" value="BCAT-like_N"/>
</dbReference>
<dbReference type="SUPFAM" id="SSF56752">
    <property type="entry name" value="D-aminoacid aminotransferase-like PLP-dependent enzymes"/>
    <property type="match status" value="1"/>
</dbReference>
<protein>
    <recommendedName>
        <fullName evidence="5">D-alanine aminotransferase</fullName>
        <ecNumber evidence="4">2.6.1.21</ecNumber>
    </recommendedName>
    <alternativeName>
        <fullName evidence="11">D-amino acid aminotransferase</fullName>
    </alternativeName>
    <alternativeName>
        <fullName evidence="9">D-amino acid transaminase</fullName>
    </alternativeName>
    <alternativeName>
        <fullName evidence="10">D-aspartate aminotransferase</fullName>
    </alternativeName>
</protein>
<keyword evidence="8" id="KW-0663">Pyridoxal phosphate</keyword>
<dbReference type="CDD" id="cd01558">
    <property type="entry name" value="D-AAT_like"/>
    <property type="match status" value="1"/>
</dbReference>
<keyword evidence="6 13" id="KW-0032">Aminotransferase</keyword>
<accession>A0A3T0KWR2</accession>
<evidence type="ECO:0000256" key="7">
    <source>
        <dbReference type="ARBA" id="ARBA00022679"/>
    </source>
</evidence>
<dbReference type="Proteomes" id="UP000283095">
    <property type="component" value="Chromosome"/>
</dbReference>
<dbReference type="Gene3D" id="3.30.470.10">
    <property type="match status" value="1"/>
</dbReference>
<comment type="subunit">
    <text evidence="3">Homodimer.</text>
</comment>
<evidence type="ECO:0000256" key="10">
    <source>
        <dbReference type="ARBA" id="ARBA00033316"/>
    </source>
</evidence>
<dbReference type="GO" id="GO:0046394">
    <property type="term" value="P:carboxylic acid biosynthetic process"/>
    <property type="evidence" value="ECO:0007669"/>
    <property type="project" value="UniProtKB-ARBA"/>
</dbReference>
<comment type="similarity">
    <text evidence="2">Belongs to the class-IV pyridoxal-phosphate-dependent aminotransferase family.</text>
</comment>
<dbReference type="FunFam" id="3.30.470.10:FF:000009">
    <property type="entry name" value="D-alanine aminotransferase"/>
    <property type="match status" value="1"/>
</dbReference>
<dbReference type="GO" id="GO:0046416">
    <property type="term" value="P:D-amino acid metabolic process"/>
    <property type="evidence" value="ECO:0007669"/>
    <property type="project" value="InterPro"/>
</dbReference>
<dbReference type="InterPro" id="IPR050571">
    <property type="entry name" value="Class-IV_PLP-Dep_Aminotrnsfr"/>
</dbReference>
<dbReference type="EMBL" id="CP026095">
    <property type="protein sequence ID" value="AZV44764.1"/>
    <property type="molecule type" value="Genomic_DNA"/>
</dbReference>
<dbReference type="InterPro" id="IPR036038">
    <property type="entry name" value="Aminotransferase-like"/>
</dbReference>
<evidence type="ECO:0000256" key="6">
    <source>
        <dbReference type="ARBA" id="ARBA00022576"/>
    </source>
</evidence>
<evidence type="ECO:0000256" key="12">
    <source>
        <dbReference type="ARBA" id="ARBA00047911"/>
    </source>
</evidence>
<evidence type="ECO:0000256" key="1">
    <source>
        <dbReference type="ARBA" id="ARBA00001933"/>
    </source>
</evidence>
<dbReference type="KEGG" id="pasa:BAOM_4157"/>
<dbReference type="OrthoDB" id="9805628at2"/>
<comment type="catalytic activity">
    <reaction evidence="12">
        <text>D-alanine + 2-oxoglutarate = D-glutamate + pyruvate</text>
        <dbReference type="Rhea" id="RHEA:15869"/>
        <dbReference type="ChEBI" id="CHEBI:15361"/>
        <dbReference type="ChEBI" id="CHEBI:16810"/>
        <dbReference type="ChEBI" id="CHEBI:29986"/>
        <dbReference type="ChEBI" id="CHEBI:57416"/>
        <dbReference type="EC" id="2.6.1.21"/>
    </reaction>
</comment>
<evidence type="ECO:0000256" key="8">
    <source>
        <dbReference type="ARBA" id="ARBA00022898"/>
    </source>
</evidence>
<keyword evidence="7 13" id="KW-0808">Transferase</keyword>
<evidence type="ECO:0000313" key="14">
    <source>
        <dbReference type="Proteomes" id="UP000283095"/>
    </source>
</evidence>
<name>A0A3T0KWR2_9BACI</name>
<dbReference type="GO" id="GO:0005829">
    <property type="term" value="C:cytosol"/>
    <property type="evidence" value="ECO:0007669"/>
    <property type="project" value="TreeGrafter"/>
</dbReference>
<evidence type="ECO:0000256" key="3">
    <source>
        <dbReference type="ARBA" id="ARBA00011738"/>
    </source>
</evidence>
<evidence type="ECO:0000256" key="2">
    <source>
        <dbReference type="ARBA" id="ARBA00009320"/>
    </source>
</evidence>
<dbReference type="GO" id="GO:0008652">
    <property type="term" value="P:amino acid biosynthetic process"/>
    <property type="evidence" value="ECO:0007669"/>
    <property type="project" value="UniProtKB-ARBA"/>
</dbReference>
<evidence type="ECO:0000313" key="13">
    <source>
        <dbReference type="EMBL" id="AZV44764.1"/>
    </source>
</evidence>
<dbReference type="Gene3D" id="3.20.10.10">
    <property type="entry name" value="D-amino Acid Aminotransferase, subunit A, domain 2"/>
    <property type="match status" value="1"/>
</dbReference>
<dbReference type="RefSeq" id="WP_127761685.1">
    <property type="nucleotide sequence ID" value="NZ_CP026095.1"/>
</dbReference>
<dbReference type="EC" id="2.6.1.21" evidence="4"/>
<dbReference type="InterPro" id="IPR005784">
    <property type="entry name" value="D_amino_transT"/>
</dbReference>
<evidence type="ECO:0000256" key="5">
    <source>
        <dbReference type="ARBA" id="ARBA00021779"/>
    </source>
</evidence>
<reference evidence="13 14" key="1">
    <citation type="submission" date="2018-01" db="EMBL/GenBank/DDBJ databases">
        <title>Bacillus asahii Genome sequencing and assembly.</title>
        <authorList>
            <person name="Jiang H."/>
            <person name="Feng Y."/>
            <person name="Zhao F."/>
            <person name="Lin X."/>
        </authorList>
    </citation>
    <scope>NUCLEOTIDE SEQUENCE [LARGE SCALE GENOMIC DNA]</scope>
    <source>
        <strain evidence="13 14">OM18</strain>
    </source>
</reference>
<comment type="cofactor">
    <cofactor evidence="1">
        <name>pyridoxal 5'-phosphate</name>
        <dbReference type="ChEBI" id="CHEBI:597326"/>
    </cofactor>
</comment>
<dbReference type="AlphaFoldDB" id="A0A3T0KWR2"/>
<gene>
    <name evidence="13" type="primary">dat</name>
    <name evidence="13" type="ORF">BAOM_4157</name>
</gene>
<evidence type="ECO:0000256" key="9">
    <source>
        <dbReference type="ARBA" id="ARBA00030138"/>
    </source>
</evidence>
<proteinExistence type="inferred from homology"/>
<dbReference type="FunFam" id="3.20.10.10:FF:000002">
    <property type="entry name" value="D-alanine aminotransferase"/>
    <property type="match status" value="1"/>
</dbReference>
<dbReference type="NCBIfam" id="TIGR01121">
    <property type="entry name" value="D_amino_aminoT"/>
    <property type="match status" value="1"/>
</dbReference>
<evidence type="ECO:0000256" key="4">
    <source>
        <dbReference type="ARBA" id="ARBA00012874"/>
    </source>
</evidence>
<evidence type="ECO:0000256" key="11">
    <source>
        <dbReference type="ARBA" id="ARBA00033391"/>
    </source>
</evidence>
<organism evidence="13 14">
    <name type="scientific">Peribacillus asahii</name>
    <dbReference type="NCBI Taxonomy" id="228899"/>
    <lineage>
        <taxon>Bacteria</taxon>
        <taxon>Bacillati</taxon>
        <taxon>Bacillota</taxon>
        <taxon>Bacilli</taxon>
        <taxon>Bacillales</taxon>
        <taxon>Bacillaceae</taxon>
        <taxon>Peribacillus</taxon>
    </lineage>
</organism>
<dbReference type="GO" id="GO:0047810">
    <property type="term" value="F:D-alanine-2-oxoglutarate aminotransferase activity"/>
    <property type="evidence" value="ECO:0007669"/>
    <property type="project" value="UniProtKB-EC"/>
</dbReference>
<dbReference type="PANTHER" id="PTHR42743">
    <property type="entry name" value="AMINO-ACID AMINOTRANSFERASE"/>
    <property type="match status" value="1"/>
</dbReference>
<dbReference type="PANTHER" id="PTHR42743:SF10">
    <property type="entry name" value="D-ALANINE AMINOTRANSFERASE"/>
    <property type="match status" value="1"/>
</dbReference>
<sequence length="285" mass="31429">MGNLIFNGELITRSAVKIDVEDRGYQFGDGVYEVIRVYNGRLFASEMHLKRLFESAKFIRIKVPFTLDELKAKLEALIVKDGLTFGIVYMQLTRGASPRNHAFPTEEVEPVFVAYTKEIPYAGEVKPGVKALLTDDVRWLRCNIKSLNLLGNILAKQEAVEAGCAEAVLHRDGIVTEGSSSNVSIIVDGTLKTHPANNLILNGITRQVMLQLCQANGIPVVEEAFSIADVLAADEVLYTSTGVEVTPIVSIDGKMINDGQTGPITRQLQVYFREEIERQCGMLKA</sequence>